<dbReference type="RefSeq" id="WP_016116778.1">
    <property type="nucleotide sequence ID" value="NZ_CP189809.1"/>
</dbReference>
<keyword evidence="1" id="KW-0812">Transmembrane</keyword>
<organism evidence="2 4">
    <name type="scientific">Bacillus pseudomycoides</name>
    <dbReference type="NCBI Taxonomy" id="64104"/>
    <lineage>
        <taxon>Bacteria</taxon>
        <taxon>Bacillati</taxon>
        <taxon>Bacillota</taxon>
        <taxon>Bacilli</taxon>
        <taxon>Bacillales</taxon>
        <taxon>Bacillaceae</taxon>
        <taxon>Bacillus</taxon>
        <taxon>Bacillus cereus group</taxon>
    </lineage>
</organism>
<dbReference type="EMBL" id="NUDP01000029">
    <property type="protein sequence ID" value="PEM70809.1"/>
    <property type="molecule type" value="Genomic_DNA"/>
</dbReference>
<sequence>MLKIARITFALIALALSIYSFITDNRGIMLYMFIALGLMSFIMSIEELREQKKVSGTICFLVGAAVLFIAISEFLR</sequence>
<evidence type="ECO:0000256" key="1">
    <source>
        <dbReference type="SAM" id="Phobius"/>
    </source>
</evidence>
<name>A0A1Y3M9C3_9BACI</name>
<gene>
    <name evidence="2" type="ORF">BW425_20740</name>
    <name evidence="3" type="ORF">CN613_06950</name>
</gene>
<dbReference type="Proteomes" id="UP000219775">
    <property type="component" value="Unassembled WGS sequence"/>
</dbReference>
<evidence type="ECO:0000313" key="5">
    <source>
        <dbReference type="Proteomes" id="UP000219775"/>
    </source>
</evidence>
<reference evidence="3 5" key="2">
    <citation type="submission" date="2017-09" db="EMBL/GenBank/DDBJ databases">
        <title>Large-scale bioinformatics analysis of Bacillus genomes uncovers conserved roles of natural products in bacterial physiology.</title>
        <authorList>
            <consortium name="Agbiome Team Llc"/>
            <person name="Bleich R.M."/>
            <person name="Grubbs K.J."/>
            <person name="Santa Maria K.C."/>
            <person name="Allen S.E."/>
            <person name="Farag S."/>
            <person name="Shank E.A."/>
            <person name="Bowers A."/>
        </authorList>
    </citation>
    <scope>NUCLEOTIDE SEQUENCE [LARGE SCALE GENOMIC DNA]</scope>
    <source>
        <strain evidence="3 5">AFS009893</strain>
    </source>
</reference>
<dbReference type="Pfam" id="PF13129">
    <property type="entry name" value="DUF3953"/>
    <property type="match status" value="1"/>
</dbReference>
<keyword evidence="1" id="KW-1133">Transmembrane helix</keyword>
<accession>A0A1Y3M9C3</accession>
<comment type="caution">
    <text evidence="2">The sequence shown here is derived from an EMBL/GenBank/DDBJ whole genome shotgun (WGS) entry which is preliminary data.</text>
</comment>
<feature type="transmembrane region" description="Helical" evidence="1">
    <location>
        <begin position="28"/>
        <end position="45"/>
    </location>
</feature>
<reference evidence="2 4" key="1">
    <citation type="submission" date="2017-02" db="EMBL/GenBank/DDBJ databases">
        <title>Bacillus pseudomycoides isolate FSL K6-0042.</title>
        <authorList>
            <person name="Kovac J."/>
        </authorList>
    </citation>
    <scope>NUCLEOTIDE SEQUENCE [LARGE SCALE GENOMIC DNA]</scope>
    <source>
        <strain evidence="2 4">FSL K6-0042</strain>
    </source>
</reference>
<dbReference type="EMBL" id="MWPX01000030">
    <property type="protein sequence ID" value="OUM47029.1"/>
    <property type="molecule type" value="Genomic_DNA"/>
</dbReference>
<keyword evidence="1" id="KW-0472">Membrane</keyword>
<evidence type="ECO:0000313" key="3">
    <source>
        <dbReference type="EMBL" id="PEM70809.1"/>
    </source>
</evidence>
<proteinExistence type="predicted"/>
<evidence type="ECO:0000313" key="4">
    <source>
        <dbReference type="Proteomes" id="UP000195321"/>
    </source>
</evidence>
<feature type="transmembrane region" description="Helical" evidence="1">
    <location>
        <begin position="57"/>
        <end position="75"/>
    </location>
</feature>
<dbReference type="InterPro" id="IPR025018">
    <property type="entry name" value="DUF3953"/>
</dbReference>
<feature type="transmembrane region" description="Helical" evidence="1">
    <location>
        <begin position="7"/>
        <end position="22"/>
    </location>
</feature>
<protein>
    <submittedName>
        <fullName evidence="3">DUF3953 domain-containing protein</fullName>
    </submittedName>
</protein>
<evidence type="ECO:0000313" key="2">
    <source>
        <dbReference type="EMBL" id="OUM47029.1"/>
    </source>
</evidence>
<dbReference type="AlphaFoldDB" id="A0A1Y3M9C3"/>
<dbReference type="Proteomes" id="UP000195321">
    <property type="component" value="Unassembled WGS sequence"/>
</dbReference>